<organism evidence="2">
    <name type="scientific">Leptolyngbya sp. NK1-12</name>
    <dbReference type="NCBI Taxonomy" id="2547451"/>
    <lineage>
        <taxon>Bacteria</taxon>
        <taxon>Bacillati</taxon>
        <taxon>Cyanobacteriota</taxon>
        <taxon>Cyanophyceae</taxon>
        <taxon>Leptolyngbyales</taxon>
        <taxon>Leptolyngbyaceae</taxon>
        <taxon>Leptolyngbya group</taxon>
        <taxon>Leptolyngbya</taxon>
    </lineage>
</organism>
<proteinExistence type="predicted"/>
<feature type="transmembrane region" description="Helical" evidence="1">
    <location>
        <begin position="256"/>
        <end position="276"/>
    </location>
</feature>
<protein>
    <submittedName>
        <fullName evidence="2">Uncharacterized protein</fullName>
    </submittedName>
</protein>
<keyword evidence="1" id="KW-1133">Transmembrane helix</keyword>
<reference evidence="2" key="1">
    <citation type="submission" date="2020-05" db="EMBL/GenBank/DDBJ databases">
        <authorList>
            <person name="Zhu T."/>
            <person name="Keshari N."/>
            <person name="Lu X."/>
        </authorList>
    </citation>
    <scope>NUCLEOTIDE SEQUENCE</scope>
    <source>
        <strain evidence="2">NK1-12</strain>
    </source>
</reference>
<dbReference type="EMBL" id="CP053586">
    <property type="protein sequence ID" value="WNZ24729.1"/>
    <property type="molecule type" value="Genomic_DNA"/>
</dbReference>
<evidence type="ECO:0000256" key="1">
    <source>
        <dbReference type="SAM" id="Phobius"/>
    </source>
</evidence>
<gene>
    <name evidence="2" type="ORF">HJG54_19030</name>
</gene>
<feature type="transmembrane region" description="Helical" evidence="1">
    <location>
        <begin position="7"/>
        <end position="28"/>
    </location>
</feature>
<feature type="transmembrane region" description="Helical" evidence="1">
    <location>
        <begin position="288"/>
        <end position="313"/>
    </location>
</feature>
<feature type="transmembrane region" description="Helical" evidence="1">
    <location>
        <begin position="223"/>
        <end position="244"/>
    </location>
</feature>
<feature type="transmembrane region" description="Helical" evidence="1">
    <location>
        <begin position="320"/>
        <end position="343"/>
    </location>
</feature>
<evidence type="ECO:0000313" key="2">
    <source>
        <dbReference type="EMBL" id="WNZ24729.1"/>
    </source>
</evidence>
<keyword evidence="1" id="KW-0812">Transmembrane</keyword>
<dbReference type="RefSeq" id="WP_316430672.1">
    <property type="nucleotide sequence ID" value="NZ_CP053586.1"/>
</dbReference>
<keyword evidence="1" id="KW-0472">Membrane</keyword>
<accession>A0AA96WGN0</accession>
<sequence>MRGTVLFLLRTAIGILIALLAAVFFLLADNAPSLPNVPFAGIAIRAGSQTVHLPNRIFRCDQVAQQVQCNTTLQNQTLSLIWQQSSNAPPTLSRCQALFAGKPLQCSDAGMDYIGRKGLLSYYQLEGLGLSQSQLRDLRRQYRWSNALSQIGEARLLQLSTAVALLTGVLVAIINWFYPGRLAEVFISFAAAAGTFVLVWQWFGSVPYDRLTGFGISPEIWTGLAPSLALLAALLTGIVTARLLEGRFRRRDRIGPILITGAGMFSLTFVSLPGLFQTFAPLNSPSLMNFAPLLAAGISTGVGVATIGLLWVYSDRSIRTFLSMGSGLGAFGLLSLLFLISLLELGYAD</sequence>
<feature type="transmembrane region" description="Helical" evidence="1">
    <location>
        <begin position="185"/>
        <end position="203"/>
    </location>
</feature>
<feature type="transmembrane region" description="Helical" evidence="1">
    <location>
        <begin position="156"/>
        <end position="178"/>
    </location>
</feature>
<dbReference type="AlphaFoldDB" id="A0AA96WGN0"/>
<name>A0AA96WGN0_9CYAN</name>